<comment type="caution">
    <text evidence="1">The sequence shown here is derived from an EMBL/GenBank/DDBJ whole genome shotgun (WGS) entry which is preliminary data.</text>
</comment>
<keyword evidence="2" id="KW-1185">Reference proteome</keyword>
<dbReference type="AlphaFoldDB" id="A0A2I1DFD1"/>
<dbReference type="GeneID" id="36543924"/>
<protein>
    <submittedName>
        <fullName evidence="1">Uncharacterized protein</fullName>
    </submittedName>
</protein>
<dbReference type="VEuPathDB" id="FungiDB:P168DRAFT_286700"/>
<evidence type="ECO:0000313" key="2">
    <source>
        <dbReference type="Proteomes" id="UP000234254"/>
    </source>
</evidence>
<dbReference type="EMBL" id="MSFM01000001">
    <property type="protein sequence ID" value="PKY08585.1"/>
    <property type="molecule type" value="Genomic_DNA"/>
</dbReference>
<reference evidence="1" key="1">
    <citation type="submission" date="2016-12" db="EMBL/GenBank/DDBJ databases">
        <title>The genomes of Aspergillus section Nigri reveals drivers in fungal speciation.</title>
        <authorList>
            <consortium name="DOE Joint Genome Institute"/>
            <person name="Vesth T.C."/>
            <person name="Nybo J."/>
            <person name="Theobald S."/>
            <person name="Brandl J."/>
            <person name="Frisvad J.C."/>
            <person name="Nielsen K.F."/>
            <person name="Lyhne E.K."/>
            <person name="Kogle M.E."/>
            <person name="Kuo A."/>
            <person name="Riley R."/>
            <person name="Clum A."/>
            <person name="Nolan M."/>
            <person name="Lipzen A."/>
            <person name="Salamov A."/>
            <person name="Henrissat B."/>
            <person name="Wiebenga A."/>
            <person name="De vries R.P."/>
            <person name="Grigoriev I.V."/>
            <person name="Mortensen U.H."/>
            <person name="Andersen M.R."/>
            <person name="Baker S.E."/>
        </authorList>
    </citation>
    <scope>NUCLEOTIDE SEQUENCE</scope>
    <source>
        <strain evidence="1">IBT 28561</strain>
    </source>
</reference>
<gene>
    <name evidence="1" type="ORF">P168DRAFT_286700</name>
</gene>
<dbReference type="RefSeq" id="XP_024697179.1">
    <property type="nucleotide sequence ID" value="XM_024836400.1"/>
</dbReference>
<organism evidence="1 2">
    <name type="scientific">Aspergillus campestris (strain IBT 28561)</name>
    <dbReference type="NCBI Taxonomy" id="1392248"/>
    <lineage>
        <taxon>Eukaryota</taxon>
        <taxon>Fungi</taxon>
        <taxon>Dikarya</taxon>
        <taxon>Ascomycota</taxon>
        <taxon>Pezizomycotina</taxon>
        <taxon>Eurotiomycetes</taxon>
        <taxon>Eurotiomycetidae</taxon>
        <taxon>Eurotiales</taxon>
        <taxon>Aspergillaceae</taxon>
        <taxon>Aspergillus</taxon>
        <taxon>Aspergillus subgen. Circumdati</taxon>
    </lineage>
</organism>
<evidence type="ECO:0000313" key="1">
    <source>
        <dbReference type="EMBL" id="PKY08585.1"/>
    </source>
</evidence>
<name>A0A2I1DFD1_ASPC2</name>
<sequence>MNYTPCRLVDLSEITRTSRSRGQLRYLSQKTVQQLQNSQNRSTPLRFLQNPRTWVFYLLDARPNNSTAFILRFHPSSSHKRNSK</sequence>
<accession>A0A2I1DFD1</accession>
<proteinExistence type="predicted"/>
<dbReference type="Proteomes" id="UP000234254">
    <property type="component" value="Unassembled WGS sequence"/>
</dbReference>